<dbReference type="GO" id="GO:0019888">
    <property type="term" value="F:protein phosphatase regulator activity"/>
    <property type="evidence" value="ECO:0007669"/>
    <property type="project" value="InterPro"/>
</dbReference>
<feature type="transmembrane region" description="Helical" evidence="2">
    <location>
        <begin position="851"/>
        <end position="874"/>
    </location>
</feature>
<feature type="compositionally biased region" description="Polar residues" evidence="1">
    <location>
        <begin position="300"/>
        <end position="317"/>
    </location>
</feature>
<dbReference type="GO" id="GO:0007165">
    <property type="term" value="P:signal transduction"/>
    <property type="evidence" value="ECO:0007669"/>
    <property type="project" value="InterPro"/>
</dbReference>
<dbReference type="GO" id="GO:0000159">
    <property type="term" value="C:protein phosphatase type 2A complex"/>
    <property type="evidence" value="ECO:0007669"/>
    <property type="project" value="InterPro"/>
</dbReference>
<comment type="caution">
    <text evidence="3">The sequence shown here is derived from an EMBL/GenBank/DDBJ whole genome shotgun (WGS) entry which is preliminary data.</text>
</comment>
<reference evidence="3 4" key="1">
    <citation type="journal article" date="2013" name="Curr. Biol.">
        <title>The Genome of the Foraminiferan Reticulomyxa filosa.</title>
        <authorList>
            <person name="Glockner G."/>
            <person name="Hulsmann N."/>
            <person name="Schleicher M."/>
            <person name="Noegel A.A."/>
            <person name="Eichinger L."/>
            <person name="Gallinger C."/>
            <person name="Pawlowski J."/>
            <person name="Sierra R."/>
            <person name="Euteneuer U."/>
            <person name="Pillet L."/>
            <person name="Moustafa A."/>
            <person name="Platzer M."/>
            <person name="Groth M."/>
            <person name="Szafranski K."/>
            <person name="Schliwa M."/>
        </authorList>
    </citation>
    <scope>NUCLEOTIDE SEQUENCE [LARGE SCALE GENOMIC DNA]</scope>
</reference>
<dbReference type="Pfam" id="PF01603">
    <property type="entry name" value="B56"/>
    <property type="match status" value="1"/>
</dbReference>
<dbReference type="AlphaFoldDB" id="X6MPK4"/>
<evidence type="ECO:0000256" key="1">
    <source>
        <dbReference type="SAM" id="MobiDB-lite"/>
    </source>
</evidence>
<feature type="region of interest" description="Disordered" evidence="1">
    <location>
        <begin position="300"/>
        <end position="337"/>
    </location>
</feature>
<feature type="compositionally biased region" description="Polar residues" evidence="1">
    <location>
        <begin position="76"/>
        <end position="89"/>
    </location>
</feature>
<evidence type="ECO:0000313" key="3">
    <source>
        <dbReference type="EMBL" id="ETO15357.1"/>
    </source>
</evidence>
<feature type="transmembrane region" description="Helical" evidence="2">
    <location>
        <begin position="886"/>
        <end position="905"/>
    </location>
</feature>
<protein>
    <submittedName>
        <fullName evidence="3">Uncharacterized protein</fullName>
    </submittedName>
</protein>
<name>X6MPK4_RETFI</name>
<keyword evidence="2" id="KW-1133">Transmembrane helix</keyword>
<accession>X6MPK4</accession>
<gene>
    <name evidence="3" type="ORF">RFI_22007</name>
</gene>
<dbReference type="InterPro" id="IPR011989">
    <property type="entry name" value="ARM-like"/>
</dbReference>
<dbReference type="Gene3D" id="1.25.10.10">
    <property type="entry name" value="Leucine-rich Repeat Variant"/>
    <property type="match status" value="1"/>
</dbReference>
<evidence type="ECO:0000256" key="2">
    <source>
        <dbReference type="SAM" id="Phobius"/>
    </source>
</evidence>
<organism evidence="3 4">
    <name type="scientific">Reticulomyxa filosa</name>
    <dbReference type="NCBI Taxonomy" id="46433"/>
    <lineage>
        <taxon>Eukaryota</taxon>
        <taxon>Sar</taxon>
        <taxon>Rhizaria</taxon>
        <taxon>Retaria</taxon>
        <taxon>Foraminifera</taxon>
        <taxon>Monothalamids</taxon>
        <taxon>Reticulomyxidae</taxon>
        <taxon>Reticulomyxa</taxon>
    </lineage>
</organism>
<dbReference type="OrthoDB" id="10264446at2759"/>
<feature type="compositionally biased region" description="Low complexity" evidence="1">
    <location>
        <begin position="131"/>
        <end position="170"/>
    </location>
</feature>
<dbReference type="InterPro" id="IPR016024">
    <property type="entry name" value="ARM-type_fold"/>
</dbReference>
<feature type="compositionally biased region" description="Polar residues" evidence="1">
    <location>
        <begin position="325"/>
        <end position="336"/>
    </location>
</feature>
<feature type="compositionally biased region" description="Low complexity" evidence="1">
    <location>
        <begin position="100"/>
        <end position="116"/>
    </location>
</feature>
<proteinExistence type="predicted"/>
<dbReference type="PANTHER" id="PTHR10257">
    <property type="entry name" value="SERINE/THREONINE PROTEIN PHOSPHATASE 2A PP2A REGULATORY SUBUNIT B"/>
    <property type="match status" value="1"/>
</dbReference>
<evidence type="ECO:0000313" key="4">
    <source>
        <dbReference type="Proteomes" id="UP000023152"/>
    </source>
</evidence>
<dbReference type="EMBL" id="ASPP01019202">
    <property type="protein sequence ID" value="ETO15357.1"/>
    <property type="molecule type" value="Genomic_DNA"/>
</dbReference>
<keyword evidence="2" id="KW-0472">Membrane</keyword>
<keyword evidence="4" id="KW-1185">Reference proteome</keyword>
<keyword evidence="2" id="KW-0812">Transmembrane</keyword>
<sequence length="920" mass="104794">MNVNKLRGELHTLVKQSSPEQLLSALCSSNSPIRDAFFRFLALLFIDSSSIQSDTNYDNTQRQWKQAFSLPPQSNLIDLNEPSNPTPNENKVVPVRKDTGITPTPSISITQSVTSTDLIGRKETQNSSNGASAITINTNSSNGSNGSNSNNINNANNANNANNTNNANNAEAGQLNGSIKSTLKPNESGSHSKLFSPRNSLLGLEQHGVPLFAKTSTNSGISNRHTSNSDGIYSLTYLLLLFSRSNIVAFICKSKLREKNPLDNFLYLTDKEPPNLDLTLSPRALSPMSPKLDAGYSLASPTLSPKMSPRQSPLGQQNGVGGANADSSYGGTTSGDENIVETKDSFDALTIDQRALIRAKLPLLTEITSIDKRNDTFIAKLRYCCVMFDFQSTVHFLKKKKEKNFDNVWQMKGIEKKKTMLAEILEYVSKFAWYSEPVLQQCMITISKNLFRSLPRSKKTVEGEEEPFEDPAWPHLQLIYDLALRLIVCTDIDKKIMRRHLEGKFVNSLIELFASEDLREREYLKTIMHRVYGRFMPMRISIRTSIANACYRTVYDSERSENGIAEFLEIFCSVIHGFSIPVKEEHKDFLRNVLIPLHKCKRMEKFHEQLVACCVQFVFKDPTIAPIILSGLLRYWPVQSPTKEEMFIAEVVNVINAMVNHKNGFNVQAHRGILLAVIDQLVKCMKSKHHSVAERALSIWSEEAIEILVDIDKKNVWPKIIGAFIENKTHWNEQLKESNEDAMDSFKLRDEATFNKIVEEYLKNKTQTNGFDKAWNDKSYLFCFEKLYLIILKQGYLRNKYTYIISFVHRKSASKIDGAWLERLRLKDLIKKYPNKFSFYFCEGQLCSIDIWSYLLIFIIGQIKNFAFAYMLAIRTKLDKIKEGELALLFCLGCNYFFFFSPIFFCDKLDLIFENCSYRK</sequence>
<feature type="region of interest" description="Disordered" evidence="1">
    <location>
        <begin position="76"/>
        <end position="172"/>
    </location>
</feature>
<dbReference type="InterPro" id="IPR002554">
    <property type="entry name" value="PP2A_B56"/>
</dbReference>
<dbReference type="Proteomes" id="UP000023152">
    <property type="component" value="Unassembled WGS sequence"/>
</dbReference>
<dbReference type="PANTHER" id="PTHR10257:SF3">
    <property type="entry name" value="SERINE_THREONINE-PROTEIN PHOSPHATASE 2A 56 KDA REGULATORY SUBUNIT GAMMA ISOFORM"/>
    <property type="match status" value="1"/>
</dbReference>
<dbReference type="SUPFAM" id="SSF48371">
    <property type="entry name" value="ARM repeat"/>
    <property type="match status" value="1"/>
</dbReference>